<reference evidence="1 2" key="1">
    <citation type="submission" date="2014-10" db="EMBL/GenBank/DDBJ databases">
        <title>Draft genome of the hookworm Ancylostoma caninum.</title>
        <authorList>
            <person name="Mitreva M."/>
        </authorList>
    </citation>
    <scope>NUCLEOTIDE SEQUENCE [LARGE SCALE GENOMIC DNA]</scope>
    <source>
        <strain evidence="1 2">Baltimore</strain>
    </source>
</reference>
<dbReference type="EMBL" id="JOJR01002495">
    <property type="protein sequence ID" value="RCN28564.1"/>
    <property type="molecule type" value="Genomic_DNA"/>
</dbReference>
<evidence type="ECO:0000313" key="1">
    <source>
        <dbReference type="EMBL" id="RCN28564.1"/>
    </source>
</evidence>
<accession>A0A368F8S8</accession>
<organism evidence="1 2">
    <name type="scientific">Ancylostoma caninum</name>
    <name type="common">Dog hookworm</name>
    <dbReference type="NCBI Taxonomy" id="29170"/>
    <lineage>
        <taxon>Eukaryota</taxon>
        <taxon>Metazoa</taxon>
        <taxon>Ecdysozoa</taxon>
        <taxon>Nematoda</taxon>
        <taxon>Chromadorea</taxon>
        <taxon>Rhabditida</taxon>
        <taxon>Rhabditina</taxon>
        <taxon>Rhabditomorpha</taxon>
        <taxon>Strongyloidea</taxon>
        <taxon>Ancylostomatidae</taxon>
        <taxon>Ancylostomatinae</taxon>
        <taxon>Ancylostoma</taxon>
    </lineage>
</organism>
<protein>
    <submittedName>
        <fullName evidence="1">Uncharacterized protein</fullName>
    </submittedName>
</protein>
<comment type="caution">
    <text evidence="1">The sequence shown here is derived from an EMBL/GenBank/DDBJ whole genome shotgun (WGS) entry which is preliminary data.</text>
</comment>
<sequence>LTVWTKRSLSVANHWQLVRGENIVFIPLLRRFLHVRVCFYSRDRFQG</sequence>
<dbReference type="Proteomes" id="UP000252519">
    <property type="component" value="Unassembled WGS sequence"/>
</dbReference>
<evidence type="ECO:0000313" key="2">
    <source>
        <dbReference type="Proteomes" id="UP000252519"/>
    </source>
</evidence>
<keyword evidence="2" id="KW-1185">Reference proteome</keyword>
<gene>
    <name evidence="1" type="ORF">ANCCAN_25690</name>
</gene>
<feature type="non-terminal residue" evidence="1">
    <location>
        <position position="1"/>
    </location>
</feature>
<name>A0A368F8S8_ANCCA</name>
<proteinExistence type="predicted"/>
<dbReference type="AlphaFoldDB" id="A0A368F8S8"/>